<dbReference type="PANTHER" id="PTHR30055:SF234">
    <property type="entry name" value="HTH-TYPE TRANSCRIPTIONAL REGULATOR BETI"/>
    <property type="match status" value="1"/>
</dbReference>
<keyword evidence="7" id="KW-1185">Reference proteome</keyword>
<dbReference type="InterPro" id="IPR036271">
    <property type="entry name" value="Tet_transcr_reg_TetR-rel_C_sf"/>
</dbReference>
<dbReference type="Pfam" id="PF00440">
    <property type="entry name" value="TetR_N"/>
    <property type="match status" value="1"/>
</dbReference>
<dbReference type="PRINTS" id="PR00455">
    <property type="entry name" value="HTHTETR"/>
</dbReference>
<evidence type="ECO:0000256" key="4">
    <source>
        <dbReference type="PROSITE-ProRule" id="PRU00335"/>
    </source>
</evidence>
<reference evidence="6 7" key="1">
    <citation type="submission" date="2021-01" db="EMBL/GenBank/DDBJ databases">
        <title>Genomic Encyclopedia of Type Strains, Phase IV (KMG-IV): sequencing the most valuable type-strain genomes for metagenomic binning, comparative biology and taxonomic classification.</title>
        <authorList>
            <person name="Goeker M."/>
        </authorList>
    </citation>
    <scope>NUCLEOTIDE SEQUENCE [LARGE SCALE GENOMIC DNA]</scope>
    <source>
        <strain evidence="6 7">DSM 100968</strain>
    </source>
</reference>
<evidence type="ECO:0000259" key="5">
    <source>
        <dbReference type="PROSITE" id="PS50977"/>
    </source>
</evidence>
<sequence length="195" mass="22734">MQRRSKDTISLAILQTTEALAEKYGIEKISMHQIAQTAGIGQGTMYRRFVNKGALCMELMHEKFHLLSEHVAQIVKQPNTVEEKLIAILEEHVHFLECHVSFIETIHDAATCEGKKQTFYESQPYQLLHQIIRRLLEEAITTKKIKPIQTDFTAHTWIASINPKIYLYLRKEKRYSEQDVVAYFIQSFINPLFIK</sequence>
<dbReference type="SUPFAM" id="SSF48498">
    <property type="entry name" value="Tetracyclin repressor-like, C-terminal domain"/>
    <property type="match status" value="1"/>
</dbReference>
<evidence type="ECO:0000256" key="1">
    <source>
        <dbReference type="ARBA" id="ARBA00023015"/>
    </source>
</evidence>
<dbReference type="PANTHER" id="PTHR30055">
    <property type="entry name" value="HTH-TYPE TRANSCRIPTIONAL REGULATOR RUTR"/>
    <property type="match status" value="1"/>
</dbReference>
<accession>A0ABS2Q5K2</accession>
<protein>
    <submittedName>
        <fullName evidence="6">AcrR family transcriptional regulator</fullName>
    </submittedName>
</protein>
<dbReference type="InterPro" id="IPR023772">
    <property type="entry name" value="DNA-bd_HTH_TetR-type_CS"/>
</dbReference>
<proteinExistence type="predicted"/>
<dbReference type="EMBL" id="JAFBEV010000003">
    <property type="protein sequence ID" value="MBM7657066.1"/>
    <property type="molecule type" value="Genomic_DNA"/>
</dbReference>
<dbReference type="SUPFAM" id="SSF46689">
    <property type="entry name" value="Homeodomain-like"/>
    <property type="match status" value="1"/>
</dbReference>
<comment type="caution">
    <text evidence="6">The sequence shown here is derived from an EMBL/GenBank/DDBJ whole genome shotgun (WGS) entry which is preliminary data.</text>
</comment>
<keyword evidence="2 4" id="KW-0238">DNA-binding</keyword>
<keyword evidence="3" id="KW-0804">Transcription</keyword>
<dbReference type="PROSITE" id="PS01081">
    <property type="entry name" value="HTH_TETR_1"/>
    <property type="match status" value="1"/>
</dbReference>
<dbReference type="InterPro" id="IPR009057">
    <property type="entry name" value="Homeodomain-like_sf"/>
</dbReference>
<feature type="domain" description="HTH tetR-type" evidence="5">
    <location>
        <begin position="7"/>
        <end position="67"/>
    </location>
</feature>
<dbReference type="Proteomes" id="UP000823201">
    <property type="component" value="Unassembled WGS sequence"/>
</dbReference>
<gene>
    <name evidence="6" type="ORF">JOC27_000507</name>
</gene>
<feature type="DNA-binding region" description="H-T-H motif" evidence="4">
    <location>
        <begin position="30"/>
        <end position="49"/>
    </location>
</feature>
<organism evidence="6 7">
    <name type="scientific">Sporolactobacillus spathodeae</name>
    <dbReference type="NCBI Taxonomy" id="1465502"/>
    <lineage>
        <taxon>Bacteria</taxon>
        <taxon>Bacillati</taxon>
        <taxon>Bacillota</taxon>
        <taxon>Bacilli</taxon>
        <taxon>Bacillales</taxon>
        <taxon>Sporolactobacillaceae</taxon>
        <taxon>Sporolactobacillus</taxon>
    </lineage>
</organism>
<dbReference type="PROSITE" id="PS50977">
    <property type="entry name" value="HTH_TETR_2"/>
    <property type="match status" value="1"/>
</dbReference>
<keyword evidence="1" id="KW-0805">Transcription regulation</keyword>
<evidence type="ECO:0000256" key="3">
    <source>
        <dbReference type="ARBA" id="ARBA00023163"/>
    </source>
</evidence>
<evidence type="ECO:0000256" key="2">
    <source>
        <dbReference type="ARBA" id="ARBA00023125"/>
    </source>
</evidence>
<dbReference type="InterPro" id="IPR001647">
    <property type="entry name" value="HTH_TetR"/>
</dbReference>
<dbReference type="Gene3D" id="1.10.10.60">
    <property type="entry name" value="Homeodomain-like"/>
    <property type="match status" value="1"/>
</dbReference>
<evidence type="ECO:0000313" key="6">
    <source>
        <dbReference type="EMBL" id="MBM7657066.1"/>
    </source>
</evidence>
<dbReference type="Gene3D" id="1.10.357.10">
    <property type="entry name" value="Tetracycline Repressor, domain 2"/>
    <property type="match status" value="1"/>
</dbReference>
<evidence type="ECO:0000313" key="7">
    <source>
        <dbReference type="Proteomes" id="UP000823201"/>
    </source>
</evidence>
<dbReference type="InterPro" id="IPR050109">
    <property type="entry name" value="HTH-type_TetR-like_transc_reg"/>
</dbReference>
<name>A0ABS2Q5K2_9BACL</name>
<dbReference type="RefSeq" id="WP_205005426.1">
    <property type="nucleotide sequence ID" value="NZ_CBCRXA010000003.1"/>
</dbReference>